<reference evidence="2 3" key="1">
    <citation type="journal article" date="2015" name="Sci. Rep.">
        <title>Chromosome-level genome map provides insights into diverse defense mechanisms in the medicinal fungus Ganoderma sinense.</title>
        <authorList>
            <person name="Zhu Y."/>
            <person name="Xu J."/>
            <person name="Sun C."/>
            <person name="Zhou S."/>
            <person name="Xu H."/>
            <person name="Nelson D.R."/>
            <person name="Qian J."/>
            <person name="Song J."/>
            <person name="Luo H."/>
            <person name="Xiang L."/>
            <person name="Li Y."/>
            <person name="Xu Z."/>
            <person name="Ji A."/>
            <person name="Wang L."/>
            <person name="Lu S."/>
            <person name="Hayward A."/>
            <person name="Sun W."/>
            <person name="Li X."/>
            <person name="Schwartz D.C."/>
            <person name="Wang Y."/>
            <person name="Chen S."/>
        </authorList>
    </citation>
    <scope>NUCLEOTIDE SEQUENCE [LARGE SCALE GENOMIC DNA]</scope>
    <source>
        <strain evidence="2 3">ZZ0214-1</strain>
    </source>
</reference>
<feature type="compositionally biased region" description="Pro residues" evidence="1">
    <location>
        <begin position="1"/>
        <end position="13"/>
    </location>
</feature>
<gene>
    <name evidence="2" type="ORF">GSI_09526</name>
</gene>
<feature type="compositionally biased region" description="Acidic residues" evidence="1">
    <location>
        <begin position="234"/>
        <end position="255"/>
    </location>
</feature>
<keyword evidence="3" id="KW-1185">Reference proteome</keyword>
<sequence length="255" mass="28363">MSPPPLPPRPSTPLPDDTMLPLQPISASHDANHRANGAASSEEKTNFPTHDTASPSESSTAFSEPTDENPFSDCYEVPGANPFSDFYEVPGLFPKHPSAFDAEDERKMVWEYLDARSEETLWASTKYCGLTETVRQYHVPQSLHERLLSNMFGFGVNGAYAAMGGPGYFDLWGIYLEPDHQYRGARIAEVGDLHVLRTMQHFRALPYYNHDWLLEPTQAVRVPAGGETTGEVTEFGDPEAEEGAGEPEYDETETF</sequence>
<evidence type="ECO:0000313" key="3">
    <source>
        <dbReference type="Proteomes" id="UP000230002"/>
    </source>
</evidence>
<feature type="region of interest" description="Disordered" evidence="1">
    <location>
        <begin position="1"/>
        <end position="70"/>
    </location>
</feature>
<dbReference type="AlphaFoldDB" id="A0A2G8S3R1"/>
<evidence type="ECO:0000313" key="2">
    <source>
        <dbReference type="EMBL" id="PIL28375.1"/>
    </source>
</evidence>
<dbReference type="EMBL" id="AYKW01000024">
    <property type="protein sequence ID" value="PIL28375.1"/>
    <property type="molecule type" value="Genomic_DNA"/>
</dbReference>
<organism evidence="2 3">
    <name type="scientific">Ganoderma sinense ZZ0214-1</name>
    <dbReference type="NCBI Taxonomy" id="1077348"/>
    <lineage>
        <taxon>Eukaryota</taxon>
        <taxon>Fungi</taxon>
        <taxon>Dikarya</taxon>
        <taxon>Basidiomycota</taxon>
        <taxon>Agaricomycotina</taxon>
        <taxon>Agaricomycetes</taxon>
        <taxon>Polyporales</taxon>
        <taxon>Polyporaceae</taxon>
        <taxon>Ganoderma</taxon>
    </lineage>
</organism>
<dbReference type="Proteomes" id="UP000230002">
    <property type="component" value="Unassembled WGS sequence"/>
</dbReference>
<feature type="compositionally biased region" description="Polar residues" evidence="1">
    <location>
        <begin position="46"/>
        <end position="63"/>
    </location>
</feature>
<protein>
    <submittedName>
        <fullName evidence="2">Uncharacterized protein</fullName>
    </submittedName>
</protein>
<feature type="region of interest" description="Disordered" evidence="1">
    <location>
        <begin position="227"/>
        <end position="255"/>
    </location>
</feature>
<evidence type="ECO:0000256" key="1">
    <source>
        <dbReference type="SAM" id="MobiDB-lite"/>
    </source>
</evidence>
<comment type="caution">
    <text evidence="2">The sequence shown here is derived from an EMBL/GenBank/DDBJ whole genome shotgun (WGS) entry which is preliminary data.</text>
</comment>
<proteinExistence type="predicted"/>
<accession>A0A2G8S3R1</accession>
<name>A0A2G8S3R1_9APHY</name>